<evidence type="ECO:0000313" key="3">
    <source>
        <dbReference type="Proteomes" id="UP000011185"/>
    </source>
</evidence>
<feature type="transmembrane region" description="Helical" evidence="1">
    <location>
        <begin position="106"/>
        <end position="134"/>
    </location>
</feature>
<proteinExistence type="predicted"/>
<feature type="transmembrane region" description="Helical" evidence="1">
    <location>
        <begin position="159"/>
        <end position="177"/>
    </location>
</feature>
<keyword evidence="1" id="KW-0812">Transmembrane</keyword>
<evidence type="ECO:0000256" key="1">
    <source>
        <dbReference type="SAM" id="Phobius"/>
    </source>
</evidence>
<dbReference type="InParanoid" id="L7K088"/>
<reference evidence="2 3" key="1">
    <citation type="journal article" date="2012" name="PLoS Pathog.">
        <title>The genome of the obligate intracellular parasite Trachipleistophora hominis: new insights into microsporidian genome dynamics and reductive evolution.</title>
        <authorList>
            <person name="Heinz E."/>
            <person name="Williams T.A."/>
            <person name="Nakjang S."/>
            <person name="Noel C.J."/>
            <person name="Swan D.C."/>
            <person name="Goldberg A.V."/>
            <person name="Harris S.R."/>
            <person name="Weinmaier T."/>
            <person name="Markert S."/>
            <person name="Becher D."/>
            <person name="Bernhardt J."/>
            <person name="Dagan T."/>
            <person name="Hacker C."/>
            <person name="Lucocq J.M."/>
            <person name="Schweder T."/>
            <person name="Rattei T."/>
            <person name="Hall N."/>
            <person name="Hirt R.P."/>
            <person name="Embley T.M."/>
        </authorList>
    </citation>
    <scope>NUCLEOTIDE SEQUENCE [LARGE SCALE GENOMIC DNA]</scope>
</reference>
<feature type="transmembrane region" description="Helical" evidence="1">
    <location>
        <begin position="249"/>
        <end position="267"/>
    </location>
</feature>
<keyword evidence="1" id="KW-1133">Transmembrane helix</keyword>
<organism evidence="2 3">
    <name type="scientific">Trachipleistophora hominis</name>
    <name type="common">Microsporidian parasite</name>
    <dbReference type="NCBI Taxonomy" id="72359"/>
    <lineage>
        <taxon>Eukaryota</taxon>
        <taxon>Fungi</taxon>
        <taxon>Fungi incertae sedis</taxon>
        <taxon>Microsporidia</taxon>
        <taxon>Pleistophoridae</taxon>
        <taxon>Trachipleistophora</taxon>
    </lineage>
</organism>
<accession>L7K088</accession>
<dbReference type="HOGENOM" id="CLU_906690_0_0_1"/>
<name>L7K088_TRAHO</name>
<feature type="transmembrane region" description="Helical" evidence="1">
    <location>
        <begin position="221"/>
        <end position="242"/>
    </location>
</feature>
<feature type="transmembrane region" description="Helical" evidence="1">
    <location>
        <begin position="273"/>
        <end position="302"/>
    </location>
</feature>
<keyword evidence="1" id="KW-0472">Membrane</keyword>
<sequence>MPFKIFPNLVNGSFAYIFFFWSDLHFVETLVYYYYLTVNIKSFNTKENILISLCVPFIRENIEDQSLFNAVFYYYVINPEDKWMIGQIFELVATFRMDVPRLLIDYLLYFLFYYKLFVFWMIMITLLFIVQLSILRCNNNWKRKAIHFFMLPCISNMNYFTRYNLDIIILLNVFLSVNFKRSAFFKHFTSQKDHGNIPISNVLILCSTYYPYYFLEKCEDFIALLITVFMLDSVASIIGTYLEKKGKSIQGMLSGVLSAIVLHYMLFRNFNYVFYYFTMGMIEYFVSCNDNLVLPFFSVLFFKFQSS</sequence>
<dbReference type="AlphaFoldDB" id="L7K088"/>
<dbReference type="OrthoDB" id="2190004at2759"/>
<keyword evidence="2" id="KW-0418">Kinase</keyword>
<dbReference type="EMBL" id="JH993814">
    <property type="protein sequence ID" value="ELQ76791.1"/>
    <property type="molecule type" value="Genomic_DNA"/>
</dbReference>
<feature type="transmembrane region" description="Helical" evidence="1">
    <location>
        <begin position="14"/>
        <end position="36"/>
    </location>
</feature>
<keyword evidence="2" id="KW-0808">Transferase</keyword>
<evidence type="ECO:0000313" key="2">
    <source>
        <dbReference type="EMBL" id="ELQ76791.1"/>
    </source>
</evidence>
<dbReference type="Proteomes" id="UP000011185">
    <property type="component" value="Unassembled WGS sequence"/>
</dbReference>
<dbReference type="STRING" id="72359.L7K088"/>
<dbReference type="OMA" id="PCISNMN"/>
<gene>
    <name evidence="2" type="ORF">THOM_0230</name>
</gene>
<keyword evidence="3" id="KW-1185">Reference proteome</keyword>
<feature type="transmembrane region" description="Helical" evidence="1">
    <location>
        <begin position="197"/>
        <end position="215"/>
    </location>
</feature>
<protein>
    <submittedName>
        <fullName evidence="2">Dolichol kinase</fullName>
    </submittedName>
</protein>
<dbReference type="GO" id="GO:0016301">
    <property type="term" value="F:kinase activity"/>
    <property type="evidence" value="ECO:0007669"/>
    <property type="project" value="UniProtKB-KW"/>
</dbReference>
<dbReference type="VEuPathDB" id="MicrosporidiaDB:THOM_0230"/>